<proteinExistence type="predicted"/>
<dbReference type="RefSeq" id="WP_377287254.1">
    <property type="nucleotide sequence ID" value="NZ_JBHSBM010000016.1"/>
</dbReference>
<evidence type="ECO:0000313" key="2">
    <source>
        <dbReference type="Proteomes" id="UP001595850"/>
    </source>
</evidence>
<keyword evidence="2" id="KW-1185">Reference proteome</keyword>
<dbReference type="EMBL" id="JBHSBM010000016">
    <property type="protein sequence ID" value="MFC4058930.1"/>
    <property type="molecule type" value="Genomic_DNA"/>
</dbReference>
<dbReference type="Proteomes" id="UP001595850">
    <property type="component" value="Unassembled WGS sequence"/>
</dbReference>
<reference evidence="2" key="1">
    <citation type="journal article" date="2019" name="Int. J. Syst. Evol. Microbiol.">
        <title>The Global Catalogue of Microorganisms (GCM) 10K type strain sequencing project: providing services to taxonomists for standard genome sequencing and annotation.</title>
        <authorList>
            <consortium name="The Broad Institute Genomics Platform"/>
            <consortium name="The Broad Institute Genome Sequencing Center for Infectious Disease"/>
            <person name="Wu L."/>
            <person name="Ma J."/>
        </authorList>
    </citation>
    <scope>NUCLEOTIDE SEQUENCE [LARGE SCALE GENOMIC DNA]</scope>
    <source>
        <strain evidence="2">TBRC 4489</strain>
    </source>
</reference>
<gene>
    <name evidence="1" type="ORF">ACFOWE_11525</name>
</gene>
<comment type="caution">
    <text evidence="1">The sequence shown here is derived from an EMBL/GenBank/DDBJ whole genome shotgun (WGS) entry which is preliminary data.</text>
</comment>
<protein>
    <submittedName>
        <fullName evidence="1">Uncharacterized protein</fullName>
    </submittedName>
</protein>
<evidence type="ECO:0000313" key="1">
    <source>
        <dbReference type="EMBL" id="MFC4058930.1"/>
    </source>
</evidence>
<organism evidence="1 2">
    <name type="scientific">Planomonospora corallina</name>
    <dbReference type="NCBI Taxonomy" id="1806052"/>
    <lineage>
        <taxon>Bacteria</taxon>
        <taxon>Bacillati</taxon>
        <taxon>Actinomycetota</taxon>
        <taxon>Actinomycetes</taxon>
        <taxon>Streptosporangiales</taxon>
        <taxon>Streptosporangiaceae</taxon>
        <taxon>Planomonospora</taxon>
    </lineage>
</organism>
<accession>A0ABV8I7F5</accession>
<name>A0ABV8I7F5_9ACTN</name>
<sequence length="56" mass="6282">MQAVNTYTHHGQTVRGARRAERNLLRAVTGGFDDLDRETLRLLEQVLDRPVPVPAA</sequence>